<feature type="signal peptide" evidence="1">
    <location>
        <begin position="1"/>
        <end position="24"/>
    </location>
</feature>
<proteinExistence type="predicted"/>
<dbReference type="Pfam" id="PF01663">
    <property type="entry name" value="Phosphodiest"/>
    <property type="match status" value="1"/>
</dbReference>
<accession>A0A3S3WD18</accession>
<dbReference type="RefSeq" id="WP_128533490.1">
    <property type="nucleotide sequence ID" value="NZ_SBIW01000003.1"/>
</dbReference>
<dbReference type="EMBL" id="SBIW01000003">
    <property type="protein sequence ID" value="RWY54055.1"/>
    <property type="molecule type" value="Genomic_DNA"/>
</dbReference>
<dbReference type="AlphaFoldDB" id="A0A3S3WD18"/>
<sequence>MIKKHLLACKLLLLCMAFSGVAFAQLDTLQRVIPGRANSAEQQKKPYVILISADGFRWDYAEKYQAKNLLKFSAEGIRAEAMMPSFPASTHANHFTLVSGLYPSHSGIVGNDFYDPAKKQKFKPRDASFYGEEPIWVTAEKQQMLTASFYWIDSQAAIKGIKPTYGYLPNPAKEIFVKDRVIAIKKWLSLPEDKRPHFMACYFPNTDHAGHLFGPDSKEVEQAVQFVDDAVAQMVAAAQETGLPVNFIFVSDHGMTPVDRQHPLAIPASIDTAKFVVISQGNYVCIHAKNAVDIMPMYDKLKSENVKGYDVVLKKDVPLNTRFGPADDKYNRVGDILLMAHYPQIFSPKPNPGAHGFSPYEVKDNQATFFAWGPAFKPHTQIKPFENVEIYDVMTQILGIRGLPNDGKGTLAKEILKSH</sequence>
<organism evidence="2 3">
    <name type="scientific">Mucilaginibacter gilvus</name>
    <dbReference type="NCBI Taxonomy" id="2305909"/>
    <lineage>
        <taxon>Bacteria</taxon>
        <taxon>Pseudomonadati</taxon>
        <taxon>Bacteroidota</taxon>
        <taxon>Sphingobacteriia</taxon>
        <taxon>Sphingobacteriales</taxon>
        <taxon>Sphingobacteriaceae</taxon>
        <taxon>Mucilaginibacter</taxon>
    </lineage>
</organism>
<dbReference type="CDD" id="cd16018">
    <property type="entry name" value="Enpp"/>
    <property type="match status" value="1"/>
</dbReference>
<dbReference type="PANTHER" id="PTHR10151">
    <property type="entry name" value="ECTONUCLEOTIDE PYROPHOSPHATASE/PHOSPHODIESTERASE"/>
    <property type="match status" value="1"/>
</dbReference>
<gene>
    <name evidence="2" type="ORF">EPL05_08390</name>
</gene>
<keyword evidence="1" id="KW-0732">Signal</keyword>
<feature type="chain" id="PRO_5018588295" evidence="1">
    <location>
        <begin position="25"/>
        <end position="419"/>
    </location>
</feature>
<name>A0A3S3WD18_9SPHI</name>
<evidence type="ECO:0000313" key="2">
    <source>
        <dbReference type="EMBL" id="RWY54055.1"/>
    </source>
</evidence>
<reference evidence="2 3" key="1">
    <citation type="submission" date="2019-01" db="EMBL/GenBank/DDBJ databases">
        <title>Mucilaginibacter antarcticum sp. nov., isolated from antarctic soil.</title>
        <authorList>
            <person name="Yan Y.-Q."/>
            <person name="Du Z.-J."/>
        </authorList>
    </citation>
    <scope>NUCLEOTIDE SEQUENCE [LARGE SCALE GENOMIC DNA]</scope>
    <source>
        <strain evidence="2 3">F01003</strain>
    </source>
</reference>
<dbReference type="OrthoDB" id="9779418at2"/>
<dbReference type="PANTHER" id="PTHR10151:SF120">
    <property type="entry name" value="BIS(5'-ADENOSYL)-TRIPHOSPHATASE"/>
    <property type="match status" value="1"/>
</dbReference>
<dbReference type="InterPro" id="IPR017850">
    <property type="entry name" value="Alkaline_phosphatase_core_sf"/>
</dbReference>
<dbReference type="InterPro" id="IPR002591">
    <property type="entry name" value="Phosphodiest/P_Trfase"/>
</dbReference>
<evidence type="ECO:0000313" key="3">
    <source>
        <dbReference type="Proteomes" id="UP000286701"/>
    </source>
</evidence>
<dbReference type="Gene3D" id="3.30.1360.180">
    <property type="match status" value="1"/>
</dbReference>
<evidence type="ECO:0000256" key="1">
    <source>
        <dbReference type="SAM" id="SignalP"/>
    </source>
</evidence>
<comment type="caution">
    <text evidence="2">The sequence shown here is derived from an EMBL/GenBank/DDBJ whole genome shotgun (WGS) entry which is preliminary data.</text>
</comment>
<dbReference type="Proteomes" id="UP000286701">
    <property type="component" value="Unassembled WGS sequence"/>
</dbReference>
<keyword evidence="3" id="KW-1185">Reference proteome</keyword>
<protein>
    <submittedName>
        <fullName evidence="2">Alkaline phosphatase family protein</fullName>
    </submittedName>
</protein>
<dbReference type="Gene3D" id="3.40.720.10">
    <property type="entry name" value="Alkaline Phosphatase, subunit A"/>
    <property type="match status" value="1"/>
</dbReference>
<dbReference type="GO" id="GO:0016787">
    <property type="term" value="F:hydrolase activity"/>
    <property type="evidence" value="ECO:0007669"/>
    <property type="project" value="UniProtKB-ARBA"/>
</dbReference>
<dbReference type="SUPFAM" id="SSF53649">
    <property type="entry name" value="Alkaline phosphatase-like"/>
    <property type="match status" value="1"/>
</dbReference>